<protein>
    <submittedName>
        <fullName evidence="2">Uncharacterized protein</fullName>
    </submittedName>
</protein>
<accession>A0A4Y7RWQ0</accession>
<keyword evidence="1" id="KW-0472">Membrane</keyword>
<dbReference type="Proteomes" id="UP000297597">
    <property type="component" value="Unassembled WGS sequence"/>
</dbReference>
<dbReference type="EMBL" id="QFFZ01000002">
    <property type="protein sequence ID" value="TEB13414.1"/>
    <property type="molecule type" value="Genomic_DNA"/>
</dbReference>
<keyword evidence="3" id="KW-1185">Reference proteome</keyword>
<reference evidence="2 3" key="1">
    <citation type="journal article" date="2018" name="Environ. Microbiol.">
        <title>Novel energy conservation strategies and behaviour of Pelotomaculum schinkii driving syntrophic propionate catabolism.</title>
        <authorList>
            <person name="Hidalgo-Ahumada C.A.P."/>
            <person name="Nobu M.K."/>
            <person name="Narihiro T."/>
            <person name="Tamaki H."/>
            <person name="Liu W.T."/>
            <person name="Kamagata Y."/>
            <person name="Stams A.J.M."/>
            <person name="Imachi H."/>
            <person name="Sousa D.Z."/>
        </authorList>
    </citation>
    <scope>NUCLEOTIDE SEQUENCE [LARGE SCALE GENOMIC DNA]</scope>
    <source>
        <strain evidence="2 3">MGP</strain>
    </source>
</reference>
<keyword evidence="1" id="KW-1133">Transmembrane helix</keyword>
<organism evidence="2 3">
    <name type="scientific">Pelotomaculum propionicicum</name>
    <dbReference type="NCBI Taxonomy" id="258475"/>
    <lineage>
        <taxon>Bacteria</taxon>
        <taxon>Bacillati</taxon>
        <taxon>Bacillota</taxon>
        <taxon>Clostridia</taxon>
        <taxon>Eubacteriales</taxon>
        <taxon>Desulfotomaculaceae</taxon>
        <taxon>Pelotomaculum</taxon>
    </lineage>
</organism>
<evidence type="ECO:0000256" key="1">
    <source>
        <dbReference type="SAM" id="Phobius"/>
    </source>
</evidence>
<evidence type="ECO:0000313" key="2">
    <source>
        <dbReference type="EMBL" id="TEB13414.1"/>
    </source>
</evidence>
<gene>
    <name evidence="2" type="ORF">Pmgp_00308</name>
</gene>
<dbReference type="AlphaFoldDB" id="A0A4Y7RWQ0"/>
<proteinExistence type="predicted"/>
<comment type="caution">
    <text evidence="2">The sequence shown here is derived from an EMBL/GenBank/DDBJ whole genome shotgun (WGS) entry which is preliminary data.</text>
</comment>
<evidence type="ECO:0000313" key="3">
    <source>
        <dbReference type="Proteomes" id="UP000297597"/>
    </source>
</evidence>
<name>A0A4Y7RWQ0_9FIRM</name>
<sequence length="60" mass="6948">MKLSSADIRAMGGRPDYEMTRRRWRWNWRRAAESLLILTMLVFVAVVMPLAMFASCTAGR</sequence>
<feature type="transmembrane region" description="Helical" evidence="1">
    <location>
        <begin position="31"/>
        <end position="54"/>
    </location>
</feature>
<dbReference type="RefSeq" id="WP_134212200.1">
    <property type="nucleotide sequence ID" value="NZ_QFFZ01000002.1"/>
</dbReference>
<keyword evidence="1" id="KW-0812">Transmembrane</keyword>